<accession>A0ABD5M6S8</accession>
<comment type="caution">
    <text evidence="2">The sequence shown here is derived from an EMBL/GenBank/DDBJ whole genome shotgun (WGS) entry which is preliminary data.</text>
</comment>
<name>A0ABD5M6S8_9EURY</name>
<gene>
    <name evidence="2" type="ORF">ABNG04_10395</name>
</gene>
<proteinExistence type="predicted"/>
<feature type="compositionally biased region" description="Acidic residues" evidence="1">
    <location>
        <begin position="1"/>
        <end position="12"/>
    </location>
</feature>
<evidence type="ECO:0000313" key="2">
    <source>
        <dbReference type="EMBL" id="MEZ3164274.1"/>
    </source>
</evidence>
<sequence>MDLETAETAADPDELRDRLPPAPGEWTRTADTTGTVEYRLPSDESPCTAAKLTVRPELFTERAVRLDKTVDCSSVGTDRFDAVEDAVAVVERELAHVLRGLDDASEGETTARADP</sequence>
<keyword evidence="3" id="KW-1185">Reference proteome</keyword>
<dbReference type="RefSeq" id="WP_371162353.1">
    <property type="nucleotide sequence ID" value="NZ_JBEDNX010000005.1"/>
</dbReference>
<feature type="region of interest" description="Disordered" evidence="1">
    <location>
        <begin position="1"/>
        <end position="42"/>
    </location>
</feature>
<evidence type="ECO:0008006" key="4">
    <source>
        <dbReference type="Google" id="ProtNLM"/>
    </source>
</evidence>
<dbReference type="EMBL" id="JBEDNY010000003">
    <property type="protein sequence ID" value="MEZ3164274.1"/>
    <property type="molecule type" value="Genomic_DNA"/>
</dbReference>
<reference evidence="2 3" key="1">
    <citation type="submission" date="2024-06" db="EMBL/GenBank/DDBJ databases">
        <title>Halorubrum miltondacostae sp. nov., a potential PHA producer isolated from an inland solar saltern in Rio Maior, Portugal.</title>
        <authorList>
            <person name="Albuquerque L."/>
            <person name="Viver T."/>
            <person name="Barroso C."/>
            <person name="Claudino R."/>
            <person name="Galvan M."/>
            <person name="Simoes G."/>
            <person name="Lobo Da Cunha A."/>
            <person name="Egas C."/>
        </authorList>
    </citation>
    <scope>NUCLEOTIDE SEQUENCE [LARGE SCALE GENOMIC DNA]</scope>
    <source>
        <strain evidence="2 3">RMP-11</strain>
    </source>
</reference>
<evidence type="ECO:0000313" key="3">
    <source>
        <dbReference type="Proteomes" id="UP001567572"/>
    </source>
</evidence>
<protein>
    <recommendedName>
        <fullName evidence="4">KEOPS complex Pcc1-like subunit</fullName>
    </recommendedName>
</protein>
<dbReference type="Proteomes" id="UP001567572">
    <property type="component" value="Unassembled WGS sequence"/>
</dbReference>
<dbReference type="AlphaFoldDB" id="A0ABD5M6S8"/>
<evidence type="ECO:0000256" key="1">
    <source>
        <dbReference type="SAM" id="MobiDB-lite"/>
    </source>
</evidence>
<organism evidence="2 3">
    <name type="scientific">Halorubrum miltondacostae</name>
    <dbReference type="NCBI Taxonomy" id="3076378"/>
    <lineage>
        <taxon>Archaea</taxon>
        <taxon>Methanobacteriati</taxon>
        <taxon>Methanobacteriota</taxon>
        <taxon>Stenosarchaea group</taxon>
        <taxon>Halobacteria</taxon>
        <taxon>Halobacteriales</taxon>
        <taxon>Haloferacaceae</taxon>
        <taxon>Halorubrum</taxon>
    </lineage>
</organism>